<comment type="catalytic activity">
    <reaction evidence="4 6">
        <text>L-proline + NADP(+) = (S)-1-pyrroline-5-carboxylate + NADPH + 2 H(+)</text>
        <dbReference type="Rhea" id="RHEA:14109"/>
        <dbReference type="ChEBI" id="CHEBI:15378"/>
        <dbReference type="ChEBI" id="CHEBI:17388"/>
        <dbReference type="ChEBI" id="CHEBI:57783"/>
        <dbReference type="ChEBI" id="CHEBI:58349"/>
        <dbReference type="ChEBI" id="CHEBI:60039"/>
        <dbReference type="EC" id="1.5.1.2"/>
    </reaction>
</comment>
<dbReference type="PIRSF" id="PIRSF000193">
    <property type="entry name" value="Pyrrol-5-carb_rd"/>
    <property type="match status" value="1"/>
</dbReference>
<dbReference type="PANTHER" id="PTHR11645">
    <property type="entry name" value="PYRROLINE-5-CARBOXYLATE REDUCTASE"/>
    <property type="match status" value="1"/>
</dbReference>
<gene>
    <name evidence="4" type="primary">proC</name>
    <name evidence="9" type="ORF">E0F26_02380</name>
</gene>
<keyword evidence="4" id="KW-0963">Cytoplasm</keyword>
<organism evidence="9 10">
    <name type="scientific">Candidatus Paraluminiphilus aquimaris</name>
    <dbReference type="NCBI Taxonomy" id="2518994"/>
    <lineage>
        <taxon>Bacteria</taxon>
        <taxon>Pseudomonadati</taxon>
        <taxon>Pseudomonadota</taxon>
        <taxon>Gammaproteobacteria</taxon>
        <taxon>Cellvibrionales</taxon>
        <taxon>Halieaceae</taxon>
        <taxon>Candidatus Paraluminiphilus</taxon>
    </lineage>
</organism>
<keyword evidence="4 6" id="KW-0028">Amino-acid biosynthesis</keyword>
<dbReference type="EC" id="1.5.1.2" evidence="4 5"/>
<dbReference type="GO" id="GO:0004735">
    <property type="term" value="F:pyrroline-5-carboxylate reductase activity"/>
    <property type="evidence" value="ECO:0007669"/>
    <property type="project" value="UniProtKB-EC"/>
</dbReference>
<dbReference type="Gene3D" id="3.40.50.720">
    <property type="entry name" value="NAD(P)-binding Rossmann-like Domain"/>
    <property type="match status" value="1"/>
</dbReference>
<dbReference type="InterPro" id="IPR008927">
    <property type="entry name" value="6-PGluconate_DH-like_C_sf"/>
</dbReference>
<comment type="subcellular location">
    <subcellularLocation>
        <location evidence="4">Cytoplasm</location>
    </subcellularLocation>
</comment>
<dbReference type="InterPro" id="IPR036291">
    <property type="entry name" value="NAD(P)-bd_dom_sf"/>
</dbReference>
<dbReference type="InterPro" id="IPR053790">
    <property type="entry name" value="P5CR-like_CS"/>
</dbReference>
<evidence type="ECO:0000259" key="7">
    <source>
        <dbReference type="Pfam" id="PF03807"/>
    </source>
</evidence>
<evidence type="ECO:0000256" key="1">
    <source>
        <dbReference type="ARBA" id="ARBA00005525"/>
    </source>
</evidence>
<evidence type="ECO:0000259" key="8">
    <source>
        <dbReference type="Pfam" id="PF14748"/>
    </source>
</evidence>
<dbReference type="InterPro" id="IPR029036">
    <property type="entry name" value="P5CR_dimer"/>
</dbReference>
<comment type="pathway">
    <text evidence="4 6">Amino-acid biosynthesis; L-proline biosynthesis; L-proline from L-glutamate 5-semialdehyde: step 1/1.</text>
</comment>
<feature type="domain" description="Pyrroline-5-carboxylate reductase dimerisation" evidence="8">
    <location>
        <begin position="164"/>
        <end position="268"/>
    </location>
</feature>
<comment type="function">
    <text evidence="4">Catalyzes the reduction of 1-pyrroline-5-carboxylate (PCA) to L-proline.</text>
</comment>
<keyword evidence="4 6" id="KW-0641">Proline biosynthesis</keyword>
<proteinExistence type="inferred from homology"/>
<dbReference type="PANTHER" id="PTHR11645:SF0">
    <property type="entry name" value="PYRROLINE-5-CARBOXYLATE REDUCTASE 3"/>
    <property type="match status" value="1"/>
</dbReference>
<dbReference type="Gene3D" id="1.10.3730.10">
    <property type="entry name" value="ProC C-terminal domain-like"/>
    <property type="match status" value="1"/>
</dbReference>
<dbReference type="InterPro" id="IPR000304">
    <property type="entry name" value="Pyrroline-COOH_reductase"/>
</dbReference>
<evidence type="ECO:0000256" key="3">
    <source>
        <dbReference type="ARBA" id="ARBA00023002"/>
    </source>
</evidence>
<dbReference type="InterPro" id="IPR028939">
    <property type="entry name" value="P5C_Rdtase_cat_N"/>
</dbReference>
<dbReference type="Pfam" id="PF14748">
    <property type="entry name" value="P5CR_dimer"/>
    <property type="match status" value="1"/>
</dbReference>
<evidence type="ECO:0000256" key="2">
    <source>
        <dbReference type="ARBA" id="ARBA00022857"/>
    </source>
</evidence>
<dbReference type="Pfam" id="PF03807">
    <property type="entry name" value="F420_oxidored"/>
    <property type="match status" value="1"/>
</dbReference>
<comment type="catalytic activity">
    <reaction evidence="4">
        <text>L-proline + NAD(+) = (S)-1-pyrroline-5-carboxylate + NADH + 2 H(+)</text>
        <dbReference type="Rhea" id="RHEA:14105"/>
        <dbReference type="ChEBI" id="CHEBI:15378"/>
        <dbReference type="ChEBI" id="CHEBI:17388"/>
        <dbReference type="ChEBI" id="CHEBI:57540"/>
        <dbReference type="ChEBI" id="CHEBI:57945"/>
        <dbReference type="ChEBI" id="CHEBI:60039"/>
        <dbReference type="EC" id="1.5.1.2"/>
    </reaction>
</comment>
<protein>
    <recommendedName>
        <fullName evidence="4 5">Pyrroline-5-carboxylate reductase</fullName>
        <shortName evidence="4">P5C reductase</shortName>
        <shortName evidence="4">P5CR</shortName>
        <ecNumber evidence="4 5">1.5.1.2</ecNumber>
    </recommendedName>
    <alternativeName>
        <fullName evidence="4">PCA reductase</fullName>
    </alternativeName>
</protein>
<dbReference type="Proteomes" id="UP001317963">
    <property type="component" value="Chromosome"/>
</dbReference>
<evidence type="ECO:0000256" key="5">
    <source>
        <dbReference type="NCBIfam" id="TIGR00112"/>
    </source>
</evidence>
<keyword evidence="2 4" id="KW-0521">NADP</keyword>
<sequence length="274" mass="28364">MSHSTITFLGGGNMAGAIYGGLVDNGFTETQITVIDPSESAQQQARNVGLSCVLSAAPETIDDDLLVLAVKPQIAATVLASLKGKLSASTTVLSIIAGIDSSSLAAMLGLTNTSTIIRCMPNTPSMVNEGMTALLANDQCSESGRMLAEQVMAAVGKTLWVQEESDLDIVTAISGSGPAYFFLFMESLTEAAIKLGMSLPEARLLAVQTAVGSAKLASVSDEDLAKLRNNVTSPGGTTQQAILSFEQAGLRSVVDDAVSAARKRSLELSEEFGA</sequence>
<dbReference type="HAMAP" id="MF_01925">
    <property type="entry name" value="P5C_reductase"/>
    <property type="match status" value="1"/>
</dbReference>
<keyword evidence="3 4" id="KW-0560">Oxidoreductase</keyword>
<evidence type="ECO:0000313" key="9">
    <source>
        <dbReference type="EMBL" id="UZP73650.1"/>
    </source>
</evidence>
<evidence type="ECO:0000313" key="10">
    <source>
        <dbReference type="Proteomes" id="UP001317963"/>
    </source>
</evidence>
<evidence type="ECO:0000256" key="4">
    <source>
        <dbReference type="HAMAP-Rule" id="MF_01925"/>
    </source>
</evidence>
<dbReference type="SUPFAM" id="SSF51735">
    <property type="entry name" value="NAD(P)-binding Rossmann-fold domains"/>
    <property type="match status" value="1"/>
</dbReference>
<dbReference type="NCBIfam" id="TIGR00112">
    <property type="entry name" value="proC"/>
    <property type="match status" value="1"/>
</dbReference>
<dbReference type="EMBL" id="CP036501">
    <property type="protein sequence ID" value="UZP73650.1"/>
    <property type="molecule type" value="Genomic_DNA"/>
</dbReference>
<keyword evidence="10" id="KW-1185">Reference proteome</keyword>
<accession>A0ABY6Q3U6</accession>
<dbReference type="PROSITE" id="PS00521">
    <property type="entry name" value="P5CR"/>
    <property type="match status" value="1"/>
</dbReference>
<comment type="similarity">
    <text evidence="1 4 6">Belongs to the pyrroline-5-carboxylate reductase family.</text>
</comment>
<feature type="domain" description="Pyrroline-5-carboxylate reductase catalytic N-terminal" evidence="7">
    <location>
        <begin position="5"/>
        <end position="98"/>
    </location>
</feature>
<evidence type="ECO:0000256" key="6">
    <source>
        <dbReference type="RuleBase" id="RU003903"/>
    </source>
</evidence>
<reference evidence="9 10" key="1">
    <citation type="submission" date="2019-02" db="EMBL/GenBank/DDBJ databases">
        <title>Halieaceae_genomes.</title>
        <authorList>
            <person name="Li S.-H."/>
        </authorList>
    </citation>
    <scope>NUCLEOTIDE SEQUENCE [LARGE SCALE GENOMIC DNA]</scope>
    <source>
        <strain evidence="9 10">JH123</strain>
    </source>
</reference>
<name>A0ABY6Q3U6_9GAMM</name>
<dbReference type="RefSeq" id="WP_279242446.1">
    <property type="nucleotide sequence ID" value="NZ_CP036501.1"/>
</dbReference>
<dbReference type="SUPFAM" id="SSF48179">
    <property type="entry name" value="6-phosphogluconate dehydrogenase C-terminal domain-like"/>
    <property type="match status" value="1"/>
</dbReference>